<dbReference type="InterPro" id="IPR038765">
    <property type="entry name" value="Papain-like_cys_pep_sf"/>
</dbReference>
<reference evidence="2 3" key="1">
    <citation type="submission" date="2021-03" db="EMBL/GenBank/DDBJ databases">
        <authorList>
            <person name="King G.J."/>
            <person name="Bancroft I."/>
            <person name="Baten A."/>
            <person name="Bloomfield J."/>
            <person name="Borpatragohain P."/>
            <person name="He Z."/>
            <person name="Irish N."/>
            <person name="Irwin J."/>
            <person name="Liu K."/>
            <person name="Mauleon R.P."/>
            <person name="Moore J."/>
            <person name="Morris R."/>
            <person name="Ostergaard L."/>
            <person name="Wang B."/>
            <person name="Wells R."/>
        </authorList>
    </citation>
    <scope>NUCLEOTIDE SEQUENCE [LARGE SCALE GENOMIC DNA]</scope>
    <source>
        <strain evidence="2">R-o-18</strain>
        <tissue evidence="2">Leaf</tissue>
    </source>
</reference>
<gene>
    <name evidence="2" type="primary">A08g501340.1_BraROA</name>
    <name evidence="2" type="ORF">IGI04_029703</name>
</gene>
<evidence type="ECO:0000313" key="2">
    <source>
        <dbReference type="EMBL" id="KAG5388162.1"/>
    </source>
</evidence>
<dbReference type="InterPro" id="IPR000668">
    <property type="entry name" value="Peptidase_C1A_C"/>
</dbReference>
<evidence type="ECO:0000313" key="3">
    <source>
        <dbReference type="Proteomes" id="UP000823674"/>
    </source>
</evidence>
<keyword evidence="3" id="KW-1185">Reference proteome</keyword>
<dbReference type="Gene3D" id="3.90.70.10">
    <property type="entry name" value="Cysteine proteinases"/>
    <property type="match status" value="1"/>
</dbReference>
<comment type="caution">
    <text evidence="2">The sequence shown here is derived from an EMBL/GenBank/DDBJ whole genome shotgun (WGS) entry which is preliminary data.</text>
</comment>
<dbReference type="EMBL" id="JADBGQ010000007">
    <property type="protein sequence ID" value="KAG5388162.1"/>
    <property type="molecule type" value="Genomic_DNA"/>
</dbReference>
<organism evidence="2 3">
    <name type="scientific">Brassica rapa subsp. trilocularis</name>
    <dbReference type="NCBI Taxonomy" id="1813537"/>
    <lineage>
        <taxon>Eukaryota</taxon>
        <taxon>Viridiplantae</taxon>
        <taxon>Streptophyta</taxon>
        <taxon>Embryophyta</taxon>
        <taxon>Tracheophyta</taxon>
        <taxon>Spermatophyta</taxon>
        <taxon>Magnoliopsida</taxon>
        <taxon>eudicotyledons</taxon>
        <taxon>Gunneridae</taxon>
        <taxon>Pentapetalae</taxon>
        <taxon>rosids</taxon>
        <taxon>malvids</taxon>
        <taxon>Brassicales</taxon>
        <taxon>Brassicaceae</taxon>
        <taxon>Brassiceae</taxon>
        <taxon>Brassica</taxon>
    </lineage>
</organism>
<accession>A0ABQ7LNP8</accession>
<sequence>MEFRKLRIVLLIDAQNPHLLVYLTKPSLGFIGSAHKILTSEEALIKLQTQPLGAAIPIFQPDYNQIKGAWPPSSSRPALRGPMYKDSVFRGMHAVSVTGSGVENGESFLWVRSSHGTDLGQDGYFRVSIDVMILRTSKCQDHEERYFKKPTPLLERFCYPDFPRF</sequence>
<name>A0ABQ7LNP8_BRACM</name>
<proteinExistence type="predicted"/>
<dbReference type="Proteomes" id="UP000823674">
    <property type="component" value="Chromosome A08"/>
</dbReference>
<protein>
    <recommendedName>
        <fullName evidence="1">Peptidase C1A papain C-terminal domain-containing protein</fullName>
    </recommendedName>
</protein>
<dbReference type="SUPFAM" id="SSF54001">
    <property type="entry name" value="Cysteine proteinases"/>
    <property type="match status" value="1"/>
</dbReference>
<dbReference type="Pfam" id="PF00112">
    <property type="entry name" value="Peptidase_C1"/>
    <property type="match status" value="1"/>
</dbReference>
<evidence type="ECO:0000259" key="1">
    <source>
        <dbReference type="Pfam" id="PF00112"/>
    </source>
</evidence>
<feature type="domain" description="Peptidase C1A papain C-terminal" evidence="1">
    <location>
        <begin position="91"/>
        <end position="132"/>
    </location>
</feature>